<dbReference type="KEGG" id="geo:Geob_1752"/>
<feature type="coiled-coil region" evidence="1">
    <location>
        <begin position="594"/>
        <end position="642"/>
    </location>
</feature>
<protein>
    <submittedName>
        <fullName evidence="3">Uncharacterized protein</fullName>
    </submittedName>
</protein>
<proteinExistence type="predicted"/>
<dbReference type="RefSeq" id="WP_012646839.1">
    <property type="nucleotide sequence ID" value="NC_011979.1"/>
</dbReference>
<feature type="compositionally biased region" description="Basic and acidic residues" evidence="2">
    <location>
        <begin position="572"/>
        <end position="592"/>
    </location>
</feature>
<accession>B9M6Q0</accession>
<dbReference type="STRING" id="316067.Geob_1752"/>
<dbReference type="EMBL" id="CP001390">
    <property type="protein sequence ID" value="ACM20110.1"/>
    <property type="molecule type" value="Genomic_DNA"/>
</dbReference>
<feature type="compositionally biased region" description="Basic and acidic residues" evidence="2">
    <location>
        <begin position="660"/>
        <end position="677"/>
    </location>
</feature>
<keyword evidence="4" id="KW-1185">Reference proteome</keyword>
<feature type="region of interest" description="Disordered" evidence="2">
    <location>
        <begin position="139"/>
        <end position="263"/>
    </location>
</feature>
<dbReference type="eggNOG" id="COG1196">
    <property type="taxonomic scope" value="Bacteria"/>
</dbReference>
<sequence length="868" mass="95170">MFTLKESVDCIEAAESDITDIYKSRSAVAITPNGLPKQLYEAFICSIKEGEALQVYVALATRNSKKALVYIAAGEAAILAGPELLLEEALEFLKDMGFEMEHVDLNYSVALREVVLRGIRVIRPVSAARLAARKQAATEKTAAIEDGETRRVEEDSARKKAEEAAKAKADKERKAAEEAARIKAEEERKAAEEAARVKAEEERKAAEEAARVKAEEERKAAEEAARVKAEEERKAAEEAARVKAEEERKAAEEAARIKAEEERKAAEEAARIKAEEERKAAEEAARIKAEEERKAAEEAARVKAEEERKAAEEAARIKTEENRRLAELATEERQEAEKMVAEKAEIARQIKEKLEAEKLAAEERISALSEAEKNAADTILEEKEAAEKARAERLAAEERLVKLLEAEKLAEKRALAAQDTLAAATAARMEAEQLFLQKNEEEKIAEEQAEEVRRTVRKTNEDRIAAEETVDIIGQFEERATGRCISAKNEAKAAAAEKAAAEELLSAKTAELRSALEAAEAERIMIEKILEKKIFAEQAAYQAADTPLTASDARREETIEAVTEPPTPPGGKVDRSADVQEDRKKEDHSSAVDISLHKAEIERLREEKTKAEAEWKAAAEEASRLKAETDRLMALRLKAEEERLSLQSENAGSASAPGVQEEKKRHQDKSSGRKMASEGELNVSVSSVGAWKRAAMTASDPIDYGGPPVEAGSDPFAFPDNDDGTFFSNNSSTGGSGSTFTCDPALHSIEYSSQEEIIELHESSNLARVALEGNPSQSCKGYICAMKRGEECYVYVAIVLTENNKILVYNTDNQPASAAQLPGVIADAVQFLELIGFMTGMIKLGTDKAGREAAIGKIPVLHRLSENR</sequence>
<dbReference type="OrthoDB" id="5509154at2"/>
<dbReference type="AlphaFoldDB" id="B9M6Q0"/>
<dbReference type="Proteomes" id="UP000007721">
    <property type="component" value="Chromosome"/>
</dbReference>
<feature type="region of interest" description="Disordered" evidence="2">
    <location>
        <begin position="547"/>
        <end position="592"/>
    </location>
</feature>
<keyword evidence="1" id="KW-0175">Coiled coil</keyword>
<feature type="compositionally biased region" description="Basic and acidic residues" evidence="2">
    <location>
        <begin position="147"/>
        <end position="263"/>
    </location>
</feature>
<feature type="region of interest" description="Disordered" evidence="2">
    <location>
        <begin position="644"/>
        <end position="681"/>
    </location>
</feature>
<evidence type="ECO:0000256" key="2">
    <source>
        <dbReference type="SAM" id="MobiDB-lite"/>
    </source>
</evidence>
<evidence type="ECO:0000256" key="1">
    <source>
        <dbReference type="SAM" id="Coils"/>
    </source>
</evidence>
<name>B9M6Q0_GEODF</name>
<organism evidence="3 4">
    <name type="scientific">Geotalea daltonii (strain DSM 22248 / JCM 15807 / FRC-32)</name>
    <name type="common">Geobacter daltonii</name>
    <dbReference type="NCBI Taxonomy" id="316067"/>
    <lineage>
        <taxon>Bacteria</taxon>
        <taxon>Pseudomonadati</taxon>
        <taxon>Thermodesulfobacteriota</taxon>
        <taxon>Desulfuromonadia</taxon>
        <taxon>Geobacterales</taxon>
        <taxon>Geobacteraceae</taxon>
        <taxon>Geotalea</taxon>
    </lineage>
</organism>
<gene>
    <name evidence="3" type="ordered locus">Geob_1752</name>
</gene>
<reference evidence="3 4" key="1">
    <citation type="submission" date="2009-01" db="EMBL/GenBank/DDBJ databases">
        <title>Complete sequence of Geobacter sp. FRC-32.</title>
        <authorList>
            <consortium name="US DOE Joint Genome Institute"/>
            <person name="Lucas S."/>
            <person name="Copeland A."/>
            <person name="Lapidus A."/>
            <person name="Glavina del Rio T."/>
            <person name="Dalin E."/>
            <person name="Tice H."/>
            <person name="Bruce D."/>
            <person name="Goodwin L."/>
            <person name="Pitluck S."/>
            <person name="Saunders E."/>
            <person name="Brettin T."/>
            <person name="Detter J.C."/>
            <person name="Han C."/>
            <person name="Larimer F."/>
            <person name="Land M."/>
            <person name="Hauser L."/>
            <person name="Kyrpides N."/>
            <person name="Ovchinnikova G."/>
            <person name="Kostka J."/>
            <person name="Richardson P."/>
        </authorList>
    </citation>
    <scope>NUCLEOTIDE SEQUENCE [LARGE SCALE GENOMIC DNA]</scope>
    <source>
        <strain evidence="4">DSM 22248 / JCM 15807 / FRC-32</strain>
    </source>
</reference>
<feature type="coiled-coil region" evidence="1">
    <location>
        <begin position="431"/>
        <end position="522"/>
    </location>
</feature>
<dbReference type="HOGENOM" id="CLU_369971_0_0_7"/>
<evidence type="ECO:0000313" key="4">
    <source>
        <dbReference type="Proteomes" id="UP000007721"/>
    </source>
</evidence>
<evidence type="ECO:0000313" key="3">
    <source>
        <dbReference type="EMBL" id="ACM20110.1"/>
    </source>
</evidence>